<dbReference type="EMBL" id="CP053709">
    <property type="protein sequence ID" value="QKE93098.1"/>
    <property type="molecule type" value="Genomic_DNA"/>
</dbReference>
<feature type="domain" description="Amidohydrolase-related" evidence="1">
    <location>
        <begin position="13"/>
        <end position="289"/>
    </location>
</feature>
<dbReference type="SUPFAM" id="SSF51556">
    <property type="entry name" value="Metallo-dependent hydrolases"/>
    <property type="match status" value="1"/>
</dbReference>
<proteinExistence type="predicted"/>
<sequence length="300" mass="33064">MDGPNFAVPEQACDSHQHVIGDPQRYPMSPTRTYTPPEAPLRALEAMHVEMRIQRSVLIQPSFYGTDNRCLLDALGQLGRTGRGIAVIDNAVTDATLETMRAAGVRGIRLNPKHGLDDARGLLESFRHAASRVAGLGWHIQTLLPFRTVLALADGFAVLPCTIALDHFAGYVPGTDDERQLETLFQLVRQGSCYVKLSAPYYAMGPGGDYFRLEGLVQGLVQTRSDRLLWGSDWPHTNGKRPPKISPTDVNPFLKIDDLSLFDLLGTWIPDSRTRDLVLVDNPASLFSFDADAAQEGRRG</sequence>
<reference evidence="2 3" key="1">
    <citation type="journal article" date="2014" name="World J. Microbiol. Biotechnol.">
        <title>Biodiversity and physiological characteristics of Antarctic and Arctic lichens-associated bacteria.</title>
        <authorList>
            <person name="Lee Y.M."/>
            <person name="Kim E.H."/>
            <person name="Lee H.K."/>
            <person name="Hong S.G."/>
        </authorList>
    </citation>
    <scope>NUCLEOTIDE SEQUENCE [LARGE SCALE GENOMIC DNA]</scope>
    <source>
        <strain evidence="2 3">PAMC 26569</strain>
        <plasmid evidence="2">unnamed1</plasmid>
    </source>
</reference>
<dbReference type="PANTHER" id="PTHR35563:SF2">
    <property type="entry name" value="BARREL METAL-DEPENDENT HYDROLASE, PUTATIVE (AFU_ORTHOLOGUE AFUA_1G16240)-RELATED"/>
    <property type="match status" value="1"/>
</dbReference>
<geneLocation type="plasmid" evidence="2 3">
    <name>unnamed1</name>
</geneLocation>
<evidence type="ECO:0000313" key="3">
    <source>
        <dbReference type="Proteomes" id="UP000500767"/>
    </source>
</evidence>
<keyword evidence="2" id="KW-0614">Plasmid</keyword>
<dbReference type="RefSeq" id="WP_171836056.1">
    <property type="nucleotide sequence ID" value="NZ_CP053709.1"/>
</dbReference>
<dbReference type="Proteomes" id="UP000500767">
    <property type="component" value="Plasmid unnamed1"/>
</dbReference>
<keyword evidence="3" id="KW-1185">Reference proteome</keyword>
<dbReference type="Pfam" id="PF04909">
    <property type="entry name" value="Amidohydro_2"/>
    <property type="match status" value="1"/>
</dbReference>
<keyword evidence="2" id="KW-0378">Hydrolase</keyword>
<protein>
    <submittedName>
        <fullName evidence="2">Amidohydrolase family protein</fullName>
    </submittedName>
</protein>
<dbReference type="KEGG" id="lck:HN018_23195"/>
<dbReference type="InterPro" id="IPR052358">
    <property type="entry name" value="Aro_Compnd_Degr_Hydrolases"/>
</dbReference>
<evidence type="ECO:0000259" key="1">
    <source>
        <dbReference type="Pfam" id="PF04909"/>
    </source>
</evidence>
<dbReference type="InterPro" id="IPR006680">
    <property type="entry name" value="Amidohydro-rel"/>
</dbReference>
<gene>
    <name evidence="2" type="ORF">HN018_23195</name>
</gene>
<dbReference type="AlphaFoldDB" id="A0A6M8HXN5"/>
<dbReference type="GO" id="GO:0016787">
    <property type="term" value="F:hydrolase activity"/>
    <property type="evidence" value="ECO:0007669"/>
    <property type="project" value="UniProtKB-KW"/>
</dbReference>
<evidence type="ECO:0000313" key="2">
    <source>
        <dbReference type="EMBL" id="QKE93098.1"/>
    </source>
</evidence>
<name>A0A6M8HXN5_9PROT</name>
<organism evidence="2 3">
    <name type="scientific">Lichenicola cladoniae</name>
    <dbReference type="NCBI Taxonomy" id="1484109"/>
    <lineage>
        <taxon>Bacteria</taxon>
        <taxon>Pseudomonadati</taxon>
        <taxon>Pseudomonadota</taxon>
        <taxon>Alphaproteobacteria</taxon>
        <taxon>Acetobacterales</taxon>
        <taxon>Acetobacteraceae</taxon>
        <taxon>Lichenicola</taxon>
    </lineage>
</organism>
<accession>A0A6M8HXN5</accession>
<dbReference type="PANTHER" id="PTHR35563">
    <property type="entry name" value="BARREL METAL-DEPENDENT HYDROLASE, PUTATIVE (AFU_ORTHOLOGUE AFUA_1G16240)-RELATED"/>
    <property type="match status" value="1"/>
</dbReference>
<dbReference type="Gene3D" id="3.20.20.140">
    <property type="entry name" value="Metal-dependent hydrolases"/>
    <property type="match status" value="1"/>
</dbReference>
<dbReference type="InterPro" id="IPR032466">
    <property type="entry name" value="Metal_Hydrolase"/>
</dbReference>